<protein>
    <submittedName>
        <fullName evidence="1">Uncharacterized protein</fullName>
    </submittedName>
</protein>
<dbReference type="RefSeq" id="WP_074990003.1">
    <property type="nucleotide sequence ID" value="NZ_FNTD01000003.1"/>
</dbReference>
<evidence type="ECO:0000313" key="1">
    <source>
        <dbReference type="EMBL" id="SEB31181.1"/>
    </source>
</evidence>
<accession>A0A1H4IAZ7</accession>
<reference evidence="1 2" key="1">
    <citation type="submission" date="2016-10" db="EMBL/GenBank/DDBJ databases">
        <authorList>
            <person name="de Groot N.N."/>
        </authorList>
    </citation>
    <scope>NUCLEOTIDE SEQUENCE [LARGE SCALE GENOMIC DNA]</scope>
    <source>
        <strain evidence="1 2">DSM 40306</strain>
    </source>
</reference>
<dbReference type="Proteomes" id="UP000182375">
    <property type="component" value="Unassembled WGS sequence"/>
</dbReference>
<proteinExistence type="predicted"/>
<dbReference type="InterPro" id="IPR045701">
    <property type="entry name" value="DUF6059"/>
</dbReference>
<dbReference type="Pfam" id="PF19534">
    <property type="entry name" value="DUF6059"/>
    <property type="match status" value="1"/>
</dbReference>
<dbReference type="STRING" id="67331.SAMN04490357_0127"/>
<sequence>MKRCWRRLGGVVVRLLATEGMQAVCVCLGGPVPLSWLSGPEADAAAPPLLGPPPLHPERVRADLPLTDLERWLERTLRAGPYPLRAADREAGEP</sequence>
<dbReference type="AlphaFoldDB" id="A0A1H4IAZ7"/>
<name>A0A1H4IAZ7_9ACTN</name>
<organism evidence="1 2">
    <name type="scientific">Streptomyces misionensis</name>
    <dbReference type="NCBI Taxonomy" id="67331"/>
    <lineage>
        <taxon>Bacteria</taxon>
        <taxon>Bacillati</taxon>
        <taxon>Actinomycetota</taxon>
        <taxon>Actinomycetes</taxon>
        <taxon>Kitasatosporales</taxon>
        <taxon>Streptomycetaceae</taxon>
        <taxon>Streptomyces</taxon>
    </lineage>
</organism>
<evidence type="ECO:0000313" key="2">
    <source>
        <dbReference type="Proteomes" id="UP000182375"/>
    </source>
</evidence>
<dbReference type="EMBL" id="FNTD01000003">
    <property type="protein sequence ID" value="SEB31181.1"/>
    <property type="molecule type" value="Genomic_DNA"/>
</dbReference>
<gene>
    <name evidence="1" type="ORF">SAMN04490357_0127</name>
</gene>
<dbReference type="GeneID" id="95509449"/>